<evidence type="ECO:0000256" key="2">
    <source>
        <dbReference type="SAM" id="Phobius"/>
    </source>
</evidence>
<proteinExistence type="predicted"/>
<evidence type="ECO:0000313" key="3">
    <source>
        <dbReference type="EMBL" id="SOD64289.1"/>
    </source>
</evidence>
<keyword evidence="4" id="KW-1185">Reference proteome</keyword>
<feature type="transmembrane region" description="Helical" evidence="2">
    <location>
        <begin position="209"/>
        <end position="233"/>
    </location>
</feature>
<keyword evidence="2" id="KW-0472">Membrane</keyword>
<accession>A0A286E055</accession>
<protein>
    <recommendedName>
        <fullName evidence="5">Intracellular septation protein A</fullName>
    </recommendedName>
</protein>
<feature type="transmembrane region" description="Helical" evidence="2">
    <location>
        <begin position="130"/>
        <end position="151"/>
    </location>
</feature>
<dbReference type="Pfam" id="PF11361">
    <property type="entry name" value="DUF3159"/>
    <property type="match status" value="1"/>
</dbReference>
<dbReference type="Proteomes" id="UP000219072">
    <property type="component" value="Unassembled WGS sequence"/>
</dbReference>
<feature type="transmembrane region" description="Helical" evidence="2">
    <location>
        <begin position="178"/>
        <end position="197"/>
    </location>
</feature>
<feature type="transmembrane region" description="Helical" evidence="2">
    <location>
        <begin position="79"/>
        <end position="95"/>
    </location>
</feature>
<organism evidence="3 4">
    <name type="scientific">Streptomyces zhaozhouensis</name>
    <dbReference type="NCBI Taxonomy" id="1300267"/>
    <lineage>
        <taxon>Bacteria</taxon>
        <taxon>Bacillati</taxon>
        <taxon>Actinomycetota</taxon>
        <taxon>Actinomycetes</taxon>
        <taxon>Kitasatosporales</taxon>
        <taxon>Streptomycetaceae</taxon>
        <taxon>Streptomyces</taxon>
    </lineage>
</organism>
<sequence length="251" mass="26709">MPSCHLVAHRGRSPTTNPEELITMQTPTDPHQATAMRTEPAPGQPRKPTMLDQAGGTKGLVYSALPAVVFVIANNAKGLRAAIVCAVAVAVAIAVERLARKESLQPALGGLFGVAIAAGISWYTGSARDYFLIGIWTSLAGAIVFLASVLARWPLAGVLWNAATGKGNAWRQDARSRLYYDIATLTLTAIFAARFIVQQWLYDADDVDSLGFAKIAMGYPLLAVGLLVLAWAARASDKRLKTLGLVPAQRG</sequence>
<dbReference type="EMBL" id="OCNE01000016">
    <property type="protein sequence ID" value="SOD64289.1"/>
    <property type="molecule type" value="Genomic_DNA"/>
</dbReference>
<evidence type="ECO:0000313" key="4">
    <source>
        <dbReference type="Proteomes" id="UP000219072"/>
    </source>
</evidence>
<feature type="compositionally biased region" description="Polar residues" evidence="1">
    <location>
        <begin position="13"/>
        <end position="31"/>
    </location>
</feature>
<evidence type="ECO:0008006" key="5">
    <source>
        <dbReference type="Google" id="ProtNLM"/>
    </source>
</evidence>
<keyword evidence="2" id="KW-1133">Transmembrane helix</keyword>
<evidence type="ECO:0000256" key="1">
    <source>
        <dbReference type="SAM" id="MobiDB-lite"/>
    </source>
</evidence>
<dbReference type="InterPro" id="IPR016566">
    <property type="entry name" value="UCP010219"/>
</dbReference>
<keyword evidence="2" id="KW-0812">Transmembrane</keyword>
<gene>
    <name evidence="3" type="ORF">SAMN06297387_11613</name>
</gene>
<feature type="region of interest" description="Disordered" evidence="1">
    <location>
        <begin position="1"/>
        <end position="48"/>
    </location>
</feature>
<reference evidence="3 4" key="1">
    <citation type="submission" date="2017-09" db="EMBL/GenBank/DDBJ databases">
        <authorList>
            <person name="Ehlers B."/>
            <person name="Leendertz F.H."/>
        </authorList>
    </citation>
    <scope>NUCLEOTIDE SEQUENCE [LARGE SCALE GENOMIC DNA]</scope>
    <source>
        <strain evidence="3 4">CGMCC 4.7095</strain>
    </source>
</reference>
<dbReference type="AlphaFoldDB" id="A0A286E055"/>
<name>A0A286E055_9ACTN</name>
<feature type="transmembrane region" description="Helical" evidence="2">
    <location>
        <begin position="107"/>
        <end position="124"/>
    </location>
</feature>
<feature type="transmembrane region" description="Helical" evidence="2">
    <location>
        <begin position="55"/>
        <end position="73"/>
    </location>
</feature>